<evidence type="ECO:0000313" key="2">
    <source>
        <dbReference type="Proteomes" id="UP001152561"/>
    </source>
</evidence>
<dbReference type="Proteomes" id="UP001152561">
    <property type="component" value="Unassembled WGS sequence"/>
</dbReference>
<accession>A0A9Q1L8K2</accession>
<comment type="caution">
    <text evidence="1">The sequence shown here is derived from an EMBL/GenBank/DDBJ whole genome shotgun (WGS) entry which is preliminary data.</text>
</comment>
<name>A0A9Q1L8K2_9SOLA</name>
<sequence>MSGGRKNAILESKKLEITEFAENIVLRCERNLVKDLGAHRGAGMILSLCNVPVSYGCSASQFHNAVIRRDSVFSHYLSDANLDRKSSCKSAEWSGLAWSFRLTQEITFLVKVAVAGVRREGDTI</sequence>
<organism evidence="1 2">
    <name type="scientific">Anisodus acutangulus</name>
    <dbReference type="NCBI Taxonomy" id="402998"/>
    <lineage>
        <taxon>Eukaryota</taxon>
        <taxon>Viridiplantae</taxon>
        <taxon>Streptophyta</taxon>
        <taxon>Embryophyta</taxon>
        <taxon>Tracheophyta</taxon>
        <taxon>Spermatophyta</taxon>
        <taxon>Magnoliopsida</taxon>
        <taxon>eudicotyledons</taxon>
        <taxon>Gunneridae</taxon>
        <taxon>Pentapetalae</taxon>
        <taxon>asterids</taxon>
        <taxon>lamiids</taxon>
        <taxon>Solanales</taxon>
        <taxon>Solanaceae</taxon>
        <taxon>Solanoideae</taxon>
        <taxon>Hyoscyameae</taxon>
        <taxon>Anisodus</taxon>
    </lineage>
</organism>
<dbReference type="AlphaFoldDB" id="A0A9Q1L8K2"/>
<reference evidence="2" key="1">
    <citation type="journal article" date="2023" name="Proc. Natl. Acad. Sci. U.S.A.">
        <title>Genomic and structural basis for evolution of tropane alkaloid biosynthesis.</title>
        <authorList>
            <person name="Wanga Y.-J."/>
            <person name="Taina T."/>
            <person name="Yua J.-Y."/>
            <person name="Lia J."/>
            <person name="Xua B."/>
            <person name="Chenc J."/>
            <person name="D'Auriad J.C."/>
            <person name="Huanga J.-P."/>
            <person name="Huanga S.-X."/>
        </authorList>
    </citation>
    <scope>NUCLEOTIDE SEQUENCE [LARGE SCALE GENOMIC DNA]</scope>
    <source>
        <strain evidence="2">cv. KIB-2019</strain>
    </source>
</reference>
<dbReference type="EMBL" id="JAJAGQ010000021">
    <property type="protein sequence ID" value="KAJ8530585.1"/>
    <property type="molecule type" value="Genomic_DNA"/>
</dbReference>
<keyword evidence="2" id="KW-1185">Reference proteome</keyword>
<proteinExistence type="predicted"/>
<evidence type="ECO:0000313" key="1">
    <source>
        <dbReference type="EMBL" id="KAJ8530585.1"/>
    </source>
</evidence>
<protein>
    <submittedName>
        <fullName evidence="1">Uncharacterized protein</fullName>
    </submittedName>
</protein>
<gene>
    <name evidence="1" type="ORF">K7X08_006164</name>
</gene>